<dbReference type="InterPro" id="IPR011635">
    <property type="entry name" value="CARDB"/>
</dbReference>
<dbReference type="Proteomes" id="UP001064632">
    <property type="component" value="Chromosome"/>
</dbReference>
<feature type="domain" description="CARDB" evidence="1">
    <location>
        <begin position="69"/>
        <end position="177"/>
    </location>
</feature>
<dbReference type="Pfam" id="PF07705">
    <property type="entry name" value="CARDB"/>
    <property type="match status" value="1"/>
</dbReference>
<dbReference type="EMBL" id="CP104694">
    <property type="protein sequence ID" value="UXI70722.1"/>
    <property type="molecule type" value="Genomic_DNA"/>
</dbReference>
<feature type="domain" description="Bacterial Ig" evidence="2">
    <location>
        <begin position="1075"/>
        <end position="1144"/>
    </location>
</feature>
<sequence>MLGWSAAGRLLLRDRNDVLVVTPPGQFCLPGVALVVGTNTVTLTATDASGNASAPSAPVAIVRTAGSFADLSVAAPDIVFVPSAVRPGENATVIVSVRNGGVSDAPASTLQVALFAPDGAPAVRTLTVPVPAIAAGNRQSVSTNLGSLDQNGLYRVRVTADSERVVTESDEANNVAENQIASSTDGAPLLAVTASRTVFAPNAAVTGEVTVINVSGRFDGYARTDIIAANGDSVASLGDSPLNALGAGARWVSAVNWNATGVFAGDYRIRARLYASDGRLVAERTAAFSIEAVRHLQMAVSADEPNLTVGQTARISGDVTFSDGNAPLSGATLRLSVQAPDGVEVWASPRPLGTVLPGYSLRIDEGWNTQGQPAGIYAIRLVLEAPGYRQSTESSVTLSVPTAAALLVGQLRMTPTATVAIGQDAALTFMVGNRGMAAANATQARVRVYETLDQPAVVEHAVTMDLGVGATQWGMVSLSATPLNLTQHLMVLEARLSGDPAGQWRVLARQGFAVVDAMPPSITVAQPLPNSLNPANVTIRARIVDEHSGIEMTAYSMDDGPWLPLSAGASGDYVQTVTDLSDGTHRLVLMARDTWGNDRYSAGTLFTVDAHPPQIQVNGIAEGDLVNHAVSPSVIVTDTHLESSDIRLDGSPYVSGTPVDGEGAHILSVLAKDRAVNSSQRSVHFAIDRTAPPVSILQPQNGATLSMSAVDVRIASESGAMVALQVGTFTASAVAAADGQALFANVPLVEGSNAVVATARDAAGNLGGPSTVTVRYENASGPGLTGTLQPSAASVAHGAALGVTWRVQNTGTSALSAQELRIRVLSGATLLAEQAFVRDIAIGSALSEALSVETAAWPIGGLSLIFEAKRNGEWSVLDTQPVSLVDLTAPLVTVTAPASGAVTRPPVTLRGQASDAHSTPVTVEAILEGTGAIAMTPGGSDLFQSVPLSLADGEHVLRLRAKDAADNTAESQPVTFVVDSVPPTIRVTGVRDGDLVNQPVTALVTVEDPHPGSTTITLNDQPYVSATAITSSGSYTLRVHAVDAAGNEADYSATFTIDRDAPTVTITQPLPNALLTTASTEVVGSTEPLATVRIRVADFQAEVTAGSDGAFRVGAVPLQSGANVIRAQATDRAQNTGPEVSVSVIYVPSMGQQLSAWFVTLPPTTMRPHALVVDYIVRNLGPDALVQIPIRVALIPEGTDQPVATDSFHLDFPPNGEVPRRSNYATPTATPGRYEVEIFALLRDADGIQQWVSLVKGPTSIVTTCGWPPDRLFWSDFEFDRIFCDNFEPWIEPGSTPHAMPKIRYEGELLHMIAAQNHGLAVGPVVQTGARP</sequence>
<dbReference type="Gene3D" id="2.60.40.10">
    <property type="entry name" value="Immunoglobulins"/>
    <property type="match status" value="5"/>
</dbReference>
<evidence type="ECO:0000259" key="2">
    <source>
        <dbReference type="Pfam" id="PF17936"/>
    </source>
</evidence>
<dbReference type="InterPro" id="IPR041498">
    <property type="entry name" value="Big_6"/>
</dbReference>
<protein>
    <submittedName>
        <fullName evidence="3">Ig-like domain-containing protein</fullName>
    </submittedName>
</protein>
<dbReference type="Pfam" id="PF17936">
    <property type="entry name" value="Big_6"/>
    <property type="match status" value="1"/>
</dbReference>
<evidence type="ECO:0000313" key="3">
    <source>
        <dbReference type="EMBL" id="UXI70722.1"/>
    </source>
</evidence>
<dbReference type="InterPro" id="IPR013783">
    <property type="entry name" value="Ig-like_fold"/>
</dbReference>
<reference evidence="3" key="1">
    <citation type="submission" date="2022-09" db="EMBL/GenBank/DDBJ databases">
        <title>Tahibacter sp. nov., isolated from a fresh water.</title>
        <authorList>
            <person name="Baek J.H."/>
            <person name="Lee J.K."/>
            <person name="Kim J.M."/>
            <person name="Jeon C.O."/>
        </authorList>
    </citation>
    <scope>NUCLEOTIDE SEQUENCE</scope>
    <source>
        <strain evidence="3">W38</strain>
    </source>
</reference>
<organism evidence="3 4">
    <name type="scientific">Tahibacter amnicola</name>
    <dbReference type="NCBI Taxonomy" id="2976241"/>
    <lineage>
        <taxon>Bacteria</taxon>
        <taxon>Pseudomonadati</taxon>
        <taxon>Pseudomonadota</taxon>
        <taxon>Gammaproteobacteria</taxon>
        <taxon>Lysobacterales</taxon>
        <taxon>Rhodanobacteraceae</taxon>
        <taxon>Tahibacter</taxon>
    </lineage>
</organism>
<proteinExistence type="predicted"/>
<gene>
    <name evidence="3" type="ORF">N4264_20300</name>
</gene>
<evidence type="ECO:0000259" key="1">
    <source>
        <dbReference type="Pfam" id="PF07705"/>
    </source>
</evidence>
<accession>A0ABY6BSG9</accession>
<keyword evidence="4" id="KW-1185">Reference proteome</keyword>
<name>A0ABY6BSG9_9GAMM</name>
<evidence type="ECO:0000313" key="4">
    <source>
        <dbReference type="Proteomes" id="UP001064632"/>
    </source>
</evidence>